<sequence length="110" mass="12642">MELNNARRASSAGYRLPERSNGTRPRTTQAPAAKMQEPWEFIKKKKTKLSEEPLPSYVSLFSDRIPNTSNQMLGSRLSTSLGNELVRLDRLLLWSDSHRKRKQDPEMLPC</sequence>
<feature type="compositionally biased region" description="Polar residues" evidence="1">
    <location>
        <begin position="20"/>
        <end position="30"/>
    </location>
</feature>
<name>A0A673C932_9TELE</name>
<organism evidence="2 3">
    <name type="scientific">Sphaeramia orbicularis</name>
    <name type="common">orbiculate cardinalfish</name>
    <dbReference type="NCBI Taxonomy" id="375764"/>
    <lineage>
        <taxon>Eukaryota</taxon>
        <taxon>Metazoa</taxon>
        <taxon>Chordata</taxon>
        <taxon>Craniata</taxon>
        <taxon>Vertebrata</taxon>
        <taxon>Euteleostomi</taxon>
        <taxon>Actinopterygii</taxon>
        <taxon>Neopterygii</taxon>
        <taxon>Teleostei</taxon>
        <taxon>Neoteleostei</taxon>
        <taxon>Acanthomorphata</taxon>
        <taxon>Gobiaria</taxon>
        <taxon>Kurtiformes</taxon>
        <taxon>Apogonoidei</taxon>
        <taxon>Apogonidae</taxon>
        <taxon>Apogoninae</taxon>
        <taxon>Sphaeramia</taxon>
    </lineage>
</organism>
<dbReference type="Ensembl" id="ENSSORT00005053336.1">
    <property type="protein sequence ID" value="ENSSORP00005052096.1"/>
    <property type="gene ID" value="ENSSORG00005023501.1"/>
</dbReference>
<feature type="region of interest" description="Disordered" evidence="1">
    <location>
        <begin position="1"/>
        <end position="37"/>
    </location>
</feature>
<reference evidence="2" key="2">
    <citation type="submission" date="2025-08" db="UniProtKB">
        <authorList>
            <consortium name="Ensembl"/>
        </authorList>
    </citation>
    <scope>IDENTIFICATION</scope>
</reference>
<evidence type="ECO:0000256" key="1">
    <source>
        <dbReference type="SAM" id="MobiDB-lite"/>
    </source>
</evidence>
<reference evidence="2" key="3">
    <citation type="submission" date="2025-09" db="UniProtKB">
        <authorList>
            <consortium name="Ensembl"/>
        </authorList>
    </citation>
    <scope>IDENTIFICATION</scope>
</reference>
<dbReference type="Proteomes" id="UP000472271">
    <property type="component" value="Chromosome 22"/>
</dbReference>
<dbReference type="AlphaFoldDB" id="A0A673C932"/>
<dbReference type="InParanoid" id="A0A673C932"/>
<protein>
    <submittedName>
        <fullName evidence="2">Uncharacterized protein</fullName>
    </submittedName>
</protein>
<evidence type="ECO:0000313" key="2">
    <source>
        <dbReference type="Ensembl" id="ENSSORP00005052096.1"/>
    </source>
</evidence>
<dbReference type="FunCoup" id="A0A673C932">
    <property type="interactions" value="696"/>
</dbReference>
<reference evidence="2" key="1">
    <citation type="submission" date="2019-06" db="EMBL/GenBank/DDBJ databases">
        <authorList>
            <consortium name="Wellcome Sanger Institute Data Sharing"/>
        </authorList>
    </citation>
    <scope>NUCLEOTIDE SEQUENCE [LARGE SCALE GENOMIC DNA]</scope>
</reference>
<keyword evidence="3" id="KW-1185">Reference proteome</keyword>
<evidence type="ECO:0000313" key="3">
    <source>
        <dbReference type="Proteomes" id="UP000472271"/>
    </source>
</evidence>
<proteinExistence type="predicted"/>
<accession>A0A673C932</accession>